<evidence type="ECO:0000313" key="2">
    <source>
        <dbReference type="EMBL" id="KAF6512379.1"/>
    </source>
</evidence>
<gene>
    <name evidence="2" type="ORF">GS8_678</name>
</gene>
<dbReference type="Pfam" id="PF03050">
    <property type="entry name" value="DDE_Tnp_IS66"/>
    <property type="match status" value="1"/>
</dbReference>
<feature type="domain" description="Transposase IS66 central" evidence="1">
    <location>
        <begin position="2"/>
        <end position="55"/>
    </location>
</feature>
<accession>A0ABQ7HJJ2</accession>
<evidence type="ECO:0000259" key="1">
    <source>
        <dbReference type="Pfam" id="PF03050"/>
    </source>
</evidence>
<protein>
    <submittedName>
        <fullName evidence="2">Transposase IS66</fullName>
    </submittedName>
</protein>
<organism evidence="2 3">
    <name type="scientific">Geobacillus stearothermophilus</name>
    <name type="common">Bacillus stearothermophilus</name>
    <dbReference type="NCBI Taxonomy" id="1422"/>
    <lineage>
        <taxon>Bacteria</taxon>
        <taxon>Bacillati</taxon>
        <taxon>Bacillota</taxon>
        <taxon>Bacilli</taxon>
        <taxon>Bacillales</taxon>
        <taxon>Anoxybacillaceae</taxon>
        <taxon>Geobacillus</taxon>
    </lineage>
</organism>
<sequence length="60" mass="6762">MTEMIEALFGHSMSVKVLIHMVKRGYESIRPSIQTIGEALLDSLILHVDETSMRINGTNF</sequence>
<proteinExistence type="predicted"/>
<name>A0ABQ7HJJ2_GEOSE</name>
<evidence type="ECO:0000313" key="3">
    <source>
        <dbReference type="Proteomes" id="UP000773850"/>
    </source>
</evidence>
<comment type="caution">
    <text evidence="2">The sequence shown here is derived from an EMBL/GenBank/DDBJ whole genome shotgun (WGS) entry which is preliminary data.</text>
</comment>
<dbReference type="InterPro" id="IPR004291">
    <property type="entry name" value="Transposase_IS66_central"/>
</dbReference>
<dbReference type="Proteomes" id="UP000773850">
    <property type="component" value="Unassembled WGS sequence"/>
</dbReference>
<keyword evidence="3" id="KW-1185">Reference proteome</keyword>
<reference evidence="2 3" key="1">
    <citation type="submission" date="2016-03" db="EMBL/GenBank/DDBJ databases">
        <title>Spore heat resistance.</title>
        <authorList>
            <person name="Boekhorst J."/>
            <person name="Berendsen E.M."/>
            <person name="Wells-Bennik M.H."/>
            <person name="Kuipers O.P."/>
        </authorList>
    </citation>
    <scope>NUCLEOTIDE SEQUENCE [LARGE SCALE GENOMIC DNA]</scope>
    <source>
        <strain evidence="2 3">GS8</strain>
    </source>
</reference>
<dbReference type="EMBL" id="LUCS01000009">
    <property type="protein sequence ID" value="KAF6512379.1"/>
    <property type="molecule type" value="Genomic_DNA"/>
</dbReference>